<comment type="caution">
    <text evidence="1">The sequence shown here is derived from an EMBL/GenBank/DDBJ whole genome shotgun (WGS) entry which is preliminary data.</text>
</comment>
<accession>A0ABU2N2U9</accession>
<evidence type="ECO:0000313" key="2">
    <source>
        <dbReference type="Proteomes" id="UP001183202"/>
    </source>
</evidence>
<proteinExistence type="predicted"/>
<keyword evidence="2" id="KW-1185">Reference proteome</keyword>
<sequence>MLEIGPGPSDDEGFMAVVDRFGAAGSDRAAAFAYEQIRRATSTGAPLPGLRRLAASLTTVGAGELPPLPRHPVDEPGSVVAAIRENPLMVLDDVEPAEVAATVAALVDDGRRVIVTASDAGSLAALRGVLPAAVVDRVVDALPTLPPADLHRLRGLLAMSTPARRARGTQQLPDPAAFPPAVEVEKLCATAARASSAGVELIAGLLGEVDAERRAAVTAIAQCVQRALTVLGARSEPWIWELLGDLVHGRRRSEFDSLVQSTAQALTTIDDGRGNPPVRAVGPLPENAVDALVAYLEFLDAGGRARSYFRSPVQRDVEPVLRQLRVGDHEPETAVELRVVLTHFELGERLVGVDTDCAALDLPTPQNPDELATLSQALTDIGAAARSVAALRHDVLFLHPGSPVSVPDVAAAEQLAAAVLAFDENGSPREAAERLDDLADSLAAFAPPHATAPEHARAVAALRDHDPDAYAAAVDDLLGAHLAQRDERRMATLLAELGSPSLARAWAPRDDGTPVRPGLVWFSSSETLLAELPPPDGADIVVVLDAGRVGVDRAMLAAAAPRMLAVAGPGARSGGTTLLGLLHRAGALVIRGRSAAAPGRVVPLTVGPRSVPMPRGEVEQAGA</sequence>
<reference evidence="2" key="1">
    <citation type="submission" date="2023-07" db="EMBL/GenBank/DDBJ databases">
        <title>30 novel species of actinomycetes from the DSMZ collection.</title>
        <authorList>
            <person name="Nouioui I."/>
        </authorList>
    </citation>
    <scope>NUCLEOTIDE SEQUENCE [LARGE SCALE GENOMIC DNA]</scope>
    <source>
        <strain evidence="2">DSM 45834</strain>
    </source>
</reference>
<dbReference type="RefSeq" id="WP_311554143.1">
    <property type="nucleotide sequence ID" value="NZ_JAVREJ010000001.1"/>
</dbReference>
<gene>
    <name evidence="1" type="ORF">RM445_01755</name>
</gene>
<dbReference type="EMBL" id="JAVREJ010000001">
    <property type="protein sequence ID" value="MDT0348246.1"/>
    <property type="molecule type" value="Genomic_DNA"/>
</dbReference>
<evidence type="ECO:0000313" key="1">
    <source>
        <dbReference type="EMBL" id="MDT0348246.1"/>
    </source>
</evidence>
<protein>
    <submittedName>
        <fullName evidence="1">Uncharacterized protein</fullName>
    </submittedName>
</protein>
<name>A0ABU2N2U9_9PSEU</name>
<organism evidence="1 2">
    <name type="scientific">Pseudonocardia charpentierae</name>
    <dbReference type="NCBI Taxonomy" id="3075545"/>
    <lineage>
        <taxon>Bacteria</taxon>
        <taxon>Bacillati</taxon>
        <taxon>Actinomycetota</taxon>
        <taxon>Actinomycetes</taxon>
        <taxon>Pseudonocardiales</taxon>
        <taxon>Pseudonocardiaceae</taxon>
        <taxon>Pseudonocardia</taxon>
    </lineage>
</organism>
<dbReference type="Proteomes" id="UP001183202">
    <property type="component" value="Unassembled WGS sequence"/>
</dbReference>